<protein>
    <submittedName>
        <fullName evidence="8">Aminotransferase class I/II-fold pyridoxal phosphate-dependent enzyme</fullName>
    </submittedName>
</protein>
<dbReference type="CDD" id="cd00615">
    <property type="entry name" value="Orn_deC_like"/>
    <property type="match status" value="1"/>
</dbReference>
<sequence length="472" mass="53664">MHQKSMPLYESLVNHISKNPISFHVPGHKNGELFSEEIPFKSFAKFDVTELLGLDDLHDPQEVIKEAQDLLSALYRSRKSYFLVNGSTVGNLAMILAACQEDDTVLVQRNCHKSILNGLMLAKVKPVFFSPDINKNLLIPSGPNQKVIQYAIEKNPHAKILILTYPDYYGQTYNIKEIIDFAHEHNIVVLVDEAHGAHFQLGNPFPPSALQLGADIVVHSAHKTLPAMTMGSFLHINSERINEQKVEFYLNVLQSSSPSYPIMASLDYARYYLGNYTEEDRDVFIHERKLYIRKLQEVSGLTVMTSDDPLKLILRHENLSGFELQEQLEKVCVIPELADPYQVLLILPLIKQGMSFPFTKAIDGIRQVSLKSLRKSKENNILFEMKNPIDLVELSYSYKEMLNMPYEWVYINQSVGRIAAKMIIPYPPGIPLFLPGEKITDEHITQLQKLLQAGARFQGETQLKQGKIAVFI</sequence>
<evidence type="ECO:0000256" key="4">
    <source>
        <dbReference type="ARBA" id="ARBA00022898"/>
    </source>
</evidence>
<evidence type="ECO:0000256" key="5">
    <source>
        <dbReference type="ARBA" id="ARBA00023239"/>
    </source>
</evidence>
<evidence type="ECO:0000259" key="6">
    <source>
        <dbReference type="Pfam" id="PF01276"/>
    </source>
</evidence>
<dbReference type="SUPFAM" id="SSF53383">
    <property type="entry name" value="PLP-dependent transferases"/>
    <property type="match status" value="1"/>
</dbReference>
<gene>
    <name evidence="8" type="ORF">KHA97_23405</name>
</gene>
<comment type="cofactor">
    <cofactor evidence="1">
        <name>pyridoxal 5'-phosphate</name>
        <dbReference type="ChEBI" id="CHEBI:597326"/>
    </cofactor>
</comment>
<evidence type="ECO:0000256" key="3">
    <source>
        <dbReference type="ARBA" id="ARBA00022793"/>
    </source>
</evidence>
<dbReference type="PANTHER" id="PTHR43277">
    <property type="entry name" value="ARGININE DECARBOXYLASE"/>
    <property type="match status" value="1"/>
</dbReference>
<keyword evidence="9" id="KW-1185">Reference proteome</keyword>
<feature type="domain" description="Orn/Lys/Arg decarboxylase C-terminal" evidence="7">
    <location>
        <begin position="392"/>
        <end position="450"/>
    </location>
</feature>
<evidence type="ECO:0000256" key="2">
    <source>
        <dbReference type="ARBA" id="ARBA00010671"/>
    </source>
</evidence>
<dbReference type="EMBL" id="JAGYPG010000007">
    <property type="protein sequence ID" value="MBS4197983.1"/>
    <property type="molecule type" value="Genomic_DNA"/>
</dbReference>
<dbReference type="RefSeq" id="WP_213127218.1">
    <property type="nucleotide sequence ID" value="NZ_JAGYPG010000007.1"/>
</dbReference>
<comment type="similarity">
    <text evidence="2">Belongs to the Orn/Lys/Arg decarboxylase class-I family.</text>
</comment>
<keyword evidence="8" id="KW-0032">Aminotransferase</keyword>
<proteinExistence type="inferred from homology"/>
<dbReference type="InterPro" id="IPR036633">
    <property type="entry name" value="Prn/Lys/Arg_de-COase_C_sf"/>
</dbReference>
<dbReference type="AlphaFoldDB" id="A0A942TJ21"/>
<dbReference type="Gene3D" id="3.40.640.10">
    <property type="entry name" value="Type I PLP-dependent aspartate aminotransferase-like (Major domain)"/>
    <property type="match status" value="1"/>
</dbReference>
<dbReference type="InterPro" id="IPR015421">
    <property type="entry name" value="PyrdxlP-dep_Trfase_major"/>
</dbReference>
<dbReference type="Pfam" id="PF03711">
    <property type="entry name" value="OKR_DC_1_C"/>
    <property type="match status" value="1"/>
</dbReference>
<dbReference type="Gene3D" id="3.90.105.10">
    <property type="entry name" value="Molybdopterin biosynthesis moea protein, domain 2"/>
    <property type="match status" value="1"/>
</dbReference>
<evidence type="ECO:0000256" key="1">
    <source>
        <dbReference type="ARBA" id="ARBA00001933"/>
    </source>
</evidence>
<dbReference type="PANTHER" id="PTHR43277:SF3">
    <property type="entry name" value="DECARBOXYLASE, PUTATIVE-RELATED"/>
    <property type="match status" value="1"/>
</dbReference>
<dbReference type="SUPFAM" id="SSF55904">
    <property type="entry name" value="Ornithine decarboxylase C-terminal domain"/>
    <property type="match status" value="1"/>
</dbReference>
<keyword evidence="5" id="KW-0456">Lyase</keyword>
<organism evidence="8 9">
    <name type="scientific">Lederbergia citri</name>
    <dbReference type="NCBI Taxonomy" id="2833580"/>
    <lineage>
        <taxon>Bacteria</taxon>
        <taxon>Bacillati</taxon>
        <taxon>Bacillota</taxon>
        <taxon>Bacilli</taxon>
        <taxon>Bacillales</taxon>
        <taxon>Bacillaceae</taxon>
        <taxon>Lederbergia</taxon>
    </lineage>
</organism>
<keyword evidence="8" id="KW-0808">Transferase</keyword>
<dbReference type="InterPro" id="IPR052357">
    <property type="entry name" value="Orn_Lys_Arg_decarboxylase-I"/>
</dbReference>
<keyword evidence="3" id="KW-0210">Decarboxylase</keyword>
<evidence type="ECO:0000313" key="9">
    <source>
        <dbReference type="Proteomes" id="UP000681414"/>
    </source>
</evidence>
<feature type="domain" description="Orn/Lys/Arg decarboxylases family 1 pyridoxal-P attachment site" evidence="6">
    <location>
        <begin position="7"/>
        <end position="279"/>
    </location>
</feature>
<accession>A0A942TJ21</accession>
<dbReference type="InterPro" id="IPR015424">
    <property type="entry name" value="PyrdxlP-dep_Trfase"/>
</dbReference>
<dbReference type="InterPro" id="IPR008286">
    <property type="entry name" value="Prn/Lys/Arg_de-COase_C"/>
</dbReference>
<dbReference type="InterPro" id="IPR000310">
    <property type="entry name" value="Orn/Lys/Arg_deCO2ase_major_dom"/>
</dbReference>
<name>A0A942TJ21_9BACI</name>
<comment type="caution">
    <text evidence="8">The sequence shown here is derived from an EMBL/GenBank/DDBJ whole genome shotgun (WGS) entry which is preliminary data.</text>
</comment>
<dbReference type="Proteomes" id="UP000681414">
    <property type="component" value="Unassembled WGS sequence"/>
</dbReference>
<dbReference type="GO" id="GO:0008483">
    <property type="term" value="F:transaminase activity"/>
    <property type="evidence" value="ECO:0007669"/>
    <property type="project" value="UniProtKB-KW"/>
</dbReference>
<evidence type="ECO:0000259" key="7">
    <source>
        <dbReference type="Pfam" id="PF03711"/>
    </source>
</evidence>
<reference evidence="8 9" key="1">
    <citation type="submission" date="2021-05" db="EMBL/GenBank/DDBJ databases">
        <title>Novel Bacillus species.</title>
        <authorList>
            <person name="Liu G."/>
        </authorList>
    </citation>
    <scope>NUCLEOTIDE SEQUENCE [LARGE SCALE GENOMIC DNA]</scope>
    <source>
        <strain evidence="9">FJAT-49780</strain>
    </source>
</reference>
<dbReference type="GO" id="GO:0016831">
    <property type="term" value="F:carboxy-lyase activity"/>
    <property type="evidence" value="ECO:0007669"/>
    <property type="project" value="UniProtKB-KW"/>
</dbReference>
<dbReference type="Pfam" id="PF01276">
    <property type="entry name" value="OKR_DC_1"/>
    <property type="match status" value="1"/>
</dbReference>
<keyword evidence="4" id="KW-0663">Pyridoxal phosphate</keyword>
<evidence type="ECO:0000313" key="8">
    <source>
        <dbReference type="EMBL" id="MBS4197983.1"/>
    </source>
</evidence>